<evidence type="ECO:0000313" key="1">
    <source>
        <dbReference type="EMBL" id="QEA08042.1"/>
    </source>
</evidence>
<protein>
    <submittedName>
        <fullName evidence="1">Lactonase drp35</fullName>
        <ecNumber evidence="1">3.1.1.-</ecNumber>
    </submittedName>
</protein>
<organism evidence="1">
    <name type="scientific">uncultured organism</name>
    <dbReference type="NCBI Taxonomy" id="155900"/>
    <lineage>
        <taxon>unclassified sequences</taxon>
        <taxon>environmental samples</taxon>
    </lineage>
</organism>
<accession>A0A5B8RJX7</accession>
<dbReference type="GO" id="GO:0016787">
    <property type="term" value="F:hydrolase activity"/>
    <property type="evidence" value="ECO:0007669"/>
    <property type="project" value="UniProtKB-KW"/>
</dbReference>
<dbReference type="AlphaFoldDB" id="A0A5B8RJX7"/>
<dbReference type="InterPro" id="IPR011042">
    <property type="entry name" value="6-blade_b-propeller_TolB-like"/>
</dbReference>
<name>A0A5B8RJX7_9ZZZZ</name>
<reference evidence="1" key="1">
    <citation type="submission" date="2019-06" db="EMBL/GenBank/DDBJ databases">
        <authorList>
            <person name="Murdoch R.W."/>
            <person name="Fathepure B."/>
        </authorList>
    </citation>
    <scope>NUCLEOTIDE SEQUENCE</scope>
</reference>
<dbReference type="SUPFAM" id="SSF63829">
    <property type="entry name" value="Calcium-dependent phosphotriesterase"/>
    <property type="match status" value="1"/>
</dbReference>
<proteinExistence type="predicted"/>
<keyword evidence="1" id="KW-0378">Hydrolase</keyword>
<sequence length="88" mass="9353">MRTDTDGNVYVSMYGQARVLVFNDVGIPIGQILLPGHDEGRFLHSTSLAISPDGRDVYIVSNDRGGEGGAWIFKARGFASGTRQPGGG</sequence>
<dbReference type="EC" id="3.1.1.-" evidence="1"/>
<dbReference type="EMBL" id="MN079663">
    <property type="protein sequence ID" value="QEA08042.1"/>
    <property type="molecule type" value="Genomic_DNA"/>
</dbReference>
<gene>
    <name evidence="1" type="ORF">KBTEX_04410</name>
</gene>
<dbReference type="Gene3D" id="2.120.10.30">
    <property type="entry name" value="TolB, C-terminal domain"/>
    <property type="match status" value="1"/>
</dbReference>